<dbReference type="EMBL" id="RBUA01001557">
    <property type="protein sequence ID" value="RMU40947.1"/>
    <property type="molecule type" value="Genomic_DNA"/>
</dbReference>
<dbReference type="InterPro" id="IPR011049">
    <property type="entry name" value="Serralysin-like_metalloprot_C"/>
</dbReference>
<evidence type="ECO:0008006" key="4">
    <source>
        <dbReference type="Google" id="ProtNLM"/>
    </source>
</evidence>
<comment type="caution">
    <text evidence="2">The sequence shown here is derived from an EMBL/GenBank/DDBJ whole genome shotgun (WGS) entry which is preliminary data.</text>
</comment>
<accession>A0A3M5U6W3</accession>
<keyword evidence="1" id="KW-0106">Calcium</keyword>
<dbReference type="Gene3D" id="2.150.10.10">
    <property type="entry name" value="Serralysin-like metalloprotease, C-terminal"/>
    <property type="match status" value="1"/>
</dbReference>
<protein>
    <recommendedName>
        <fullName evidence="4">Type I secretion protein</fullName>
    </recommendedName>
</protein>
<dbReference type="InterPro" id="IPR001343">
    <property type="entry name" value="Hemolysn_Ca-bd"/>
</dbReference>
<reference evidence="2 3" key="1">
    <citation type="submission" date="2018-08" db="EMBL/GenBank/DDBJ databases">
        <title>Recombination of ecologically and evolutionarily significant loci maintains genetic cohesion in the Pseudomonas syringae species complex.</title>
        <authorList>
            <person name="Dillon M."/>
            <person name="Thakur S."/>
            <person name="Almeida R.N.D."/>
            <person name="Weir B.S."/>
            <person name="Guttman D.S."/>
        </authorList>
    </citation>
    <scope>NUCLEOTIDE SEQUENCE [LARGE SCALE GENOMIC DNA]</scope>
    <source>
        <strain evidence="2 3">ICMP 14479</strain>
    </source>
</reference>
<evidence type="ECO:0000256" key="1">
    <source>
        <dbReference type="ARBA" id="ARBA00022837"/>
    </source>
</evidence>
<sequence length="1122" mass="121331">MATIETPAKKRQAALLALDQSLGPLVVGELTVQRRDLAAMGAYMAGKPVKAHHLAVREADQTLLDAIRFSASRLHRCLRRNDSVSDNSAALLFEFAALRSLQAPPLLLAKPGDEHPGAVGKLDNLLRSVQKTNLNQAAQLEGMPRWVEPKKSRSLAVMGAGLAAYGYYSAISALAEAIKTGDINRSVVTGAELLANLTGAALELALEKLGRRLLENGRKVFAGFSTSCLGQALRRGASLFALVLTLPFDYLNAKESFAKAAKSTGKEAMDHYVNAGFSIVSASVAVALSAAALAGFSVAGPLGIAAAAVLIFGTQLYAAVRQVDDIDDYIELSIFERLHAGWLAFQGKEQERAIRDRYVVARMEQQYAQQLEEQADAWLKGALKGTVQAVVNGGFEVRLRPVRYWKRRWNEAEGEDPYIDTTEPTVIDQDDEVDASNTPVDRLPGAVFDSTAVDAAVLWQLGGGNDKVKGSTGNPNIFRFGEGHKQLTGGARNDLFRYDMPTAILDETDANSPASELRGEEGSDTLYLANSTIYEDGTAGYAIDLQAGTVVRRKDIDKSPPCPSISLDSIENIYTPTGLANHLKGSAQANTLVAAGHNDRIEAAEGNDTVIVLGAGAWVDGGAGKDRYVIASNPGAVTLHEQDWAEGSVIEMRWPLASISSWRIQGCALVIVAWRGVDGELPEQVIKLEQLYTSSDEQRRLNKHNLLFLTEDGYTLEPILEPVLMGSEDTNVTVAVRAGGQDVSLDKVLGAGTFVVPHGRSTRGFVERGPGAKVLDVRLKGDTTACVLYVDYSSREILQALAHYRVTLRRRGHFDSLTYSDVRLTIRFIDGSQLVLAHYASDRSSARTNVTSNIIAVALTLDCRFVLVMNDGVSYRVQAAQQSYIQDRASPGFKTFDGSSALIEKPGVHGFFRPHSAKGIWLQSVQQKVVIPVPPHYQRPYALMGRSSTYEVVPSAGSTIALSTPGALAKTADASFWRINTAGLGELIERAHIALINDTLTVGSVTVLLPPVTDPSIPLEQVSVHTLQGEQYDIRQDLGAICLVQLDACRYSSIDEVLGALRRSRQWTTVMVRQLRIVGLELEDGTVSGIHYDAGRDCWGADADPQRTVTSAQLRFIGADSV</sequence>
<dbReference type="SUPFAM" id="SSF51120">
    <property type="entry name" value="beta-Roll"/>
    <property type="match status" value="1"/>
</dbReference>
<evidence type="ECO:0000313" key="2">
    <source>
        <dbReference type="EMBL" id="RMU40947.1"/>
    </source>
</evidence>
<name>A0A3M5U6W3_PSESX</name>
<proteinExistence type="predicted"/>
<dbReference type="AlphaFoldDB" id="A0A3M5U6W3"/>
<dbReference type="RefSeq" id="WP_122301591.1">
    <property type="nucleotide sequence ID" value="NZ_RBUA01001557.1"/>
</dbReference>
<evidence type="ECO:0000313" key="3">
    <source>
        <dbReference type="Proteomes" id="UP000280395"/>
    </source>
</evidence>
<dbReference type="Pfam" id="PF00353">
    <property type="entry name" value="HemolysinCabind"/>
    <property type="match status" value="1"/>
</dbReference>
<gene>
    <name evidence="2" type="ORF">ALP29_05231</name>
</gene>
<organism evidence="2 3">
    <name type="scientific">Pseudomonas syringae pv. avii</name>
    <dbReference type="NCBI Taxonomy" id="663959"/>
    <lineage>
        <taxon>Bacteria</taxon>
        <taxon>Pseudomonadati</taxon>
        <taxon>Pseudomonadota</taxon>
        <taxon>Gammaproteobacteria</taxon>
        <taxon>Pseudomonadales</taxon>
        <taxon>Pseudomonadaceae</taxon>
        <taxon>Pseudomonas</taxon>
        <taxon>Pseudomonas syringae</taxon>
    </lineage>
</organism>
<dbReference type="GO" id="GO:0005509">
    <property type="term" value="F:calcium ion binding"/>
    <property type="evidence" value="ECO:0007669"/>
    <property type="project" value="InterPro"/>
</dbReference>
<dbReference type="Proteomes" id="UP000280395">
    <property type="component" value="Unassembled WGS sequence"/>
</dbReference>